<dbReference type="RefSeq" id="WP_382388391.1">
    <property type="nucleotide sequence ID" value="NZ_JBHLWI010000039.1"/>
</dbReference>
<evidence type="ECO:0000313" key="2">
    <source>
        <dbReference type="Proteomes" id="UP001589797"/>
    </source>
</evidence>
<dbReference type="EMBL" id="JBHLWI010000039">
    <property type="protein sequence ID" value="MFC0263882.1"/>
    <property type="molecule type" value="Genomic_DNA"/>
</dbReference>
<organism evidence="1 2">
    <name type="scientific">Fontibacter flavus</name>
    <dbReference type="NCBI Taxonomy" id="654838"/>
    <lineage>
        <taxon>Bacteria</taxon>
        <taxon>Pseudomonadati</taxon>
        <taxon>Bacteroidota</taxon>
        <taxon>Cytophagia</taxon>
        <taxon>Cytophagales</taxon>
        <taxon>Cyclobacteriaceae</taxon>
        <taxon>Fontibacter</taxon>
    </lineage>
</organism>
<sequence length="307" mass="34632">MKKFYCSVIVLAFLFLYYIPTTQAQMPFDEIMMPKGEICIAGMFESSRWNQYWEGDYLRENANIGTFTRQMLMPMVAMGLTQKINIIASLPYVSTEASGGTQVGQSGLQDLSVSLKVDWLKKQIGSGRLLFLTNVHYSTPVGNYLSDYMPFSIGVGAPEIGVRGIGGYKMDNGLFFRAALAYIWRGQTEVERNYYYQNGSVYSSFMNVPNALNIHGAIGYWTLQKRLRLEATYMSFNCLSGDDIRAYNRPQPTNKMEVSQIGAWAQYYIKEDRGLGALAYVNQTLSGRNMGKATTIGIGLTYQFKVY</sequence>
<proteinExistence type="predicted"/>
<protein>
    <submittedName>
        <fullName evidence="1">Transporter</fullName>
    </submittedName>
</protein>
<dbReference type="Proteomes" id="UP001589797">
    <property type="component" value="Unassembled WGS sequence"/>
</dbReference>
<name>A0ABV6FVQ6_9BACT</name>
<keyword evidence="2" id="KW-1185">Reference proteome</keyword>
<evidence type="ECO:0000313" key="1">
    <source>
        <dbReference type="EMBL" id="MFC0263882.1"/>
    </source>
</evidence>
<comment type="caution">
    <text evidence="1">The sequence shown here is derived from an EMBL/GenBank/DDBJ whole genome shotgun (WGS) entry which is preliminary data.</text>
</comment>
<reference evidence="1 2" key="1">
    <citation type="submission" date="2024-09" db="EMBL/GenBank/DDBJ databases">
        <authorList>
            <person name="Sun Q."/>
            <person name="Mori K."/>
        </authorList>
    </citation>
    <scope>NUCLEOTIDE SEQUENCE [LARGE SCALE GENOMIC DNA]</scope>
    <source>
        <strain evidence="1 2">CCM 7650</strain>
    </source>
</reference>
<accession>A0ABV6FVQ6</accession>
<gene>
    <name evidence="1" type="ORF">ACFFIP_14405</name>
</gene>